<evidence type="ECO:0000256" key="10">
    <source>
        <dbReference type="SAM" id="SignalP"/>
    </source>
</evidence>
<dbReference type="InterPro" id="IPR006076">
    <property type="entry name" value="FAD-dep_OxRdtase"/>
</dbReference>
<gene>
    <name evidence="12" type="ORF">BWP39_12645</name>
</gene>
<proteinExistence type="inferred from homology"/>
<feature type="region of interest" description="Disordered" evidence="9">
    <location>
        <begin position="28"/>
        <end position="51"/>
    </location>
</feature>
<dbReference type="PROSITE" id="PS51318">
    <property type="entry name" value="TAT"/>
    <property type="match status" value="1"/>
</dbReference>
<dbReference type="GO" id="GO:0003884">
    <property type="term" value="F:D-amino-acid oxidase activity"/>
    <property type="evidence" value="ECO:0007669"/>
    <property type="project" value="UniProtKB-EC"/>
</dbReference>
<sequence>MQRRQFLRHAGATLAVASTAVTASCARQPVATAPASAPARDTTTPPLTTRMQPDDVVLAPIRAQVDRITGIYVCTRPFRAAGPRIEMERVGHTAIVHNYGHGGSGWSLSWGSSARALRIAQTTGVRNLGVIGCGALGLTSALLAQRAGLTVRIYAKALPPDVYSMRASGLWTPDSRICDAQHADSLGATWEEMTRASFGMYQSLLGLPGQPIEWIDGYSLSDTPFSQRGETVSDEPAYGELYDRVRDLTPRSVVLPPGSYPFPQPHVRRYTTLMFNISTYARMLMTDFLAAGGKIEVREFNQPHELLKLPERTLINATGYGAKALFADDSIVPVRGQTARLIPQPEVKYGLSTRHISVVPRSDGVMVQVLGDTGNYNNSDLTPDRAASEAAVRQVAELFEQMKHGTTVKNS</sequence>
<comment type="caution">
    <text evidence="12">The sequence shown here is derived from an EMBL/GenBank/DDBJ whole genome shotgun (WGS) entry which is preliminary data.</text>
</comment>
<dbReference type="AlphaFoldDB" id="A0A2A4EYA3"/>
<evidence type="ECO:0000256" key="7">
    <source>
        <dbReference type="ARBA" id="ARBA00039751"/>
    </source>
</evidence>
<dbReference type="EC" id="1.4.3.3" evidence="6"/>
<dbReference type="Pfam" id="PF01266">
    <property type="entry name" value="DAO"/>
    <property type="match status" value="1"/>
</dbReference>
<evidence type="ECO:0000256" key="2">
    <source>
        <dbReference type="ARBA" id="ARBA00006730"/>
    </source>
</evidence>
<evidence type="ECO:0000259" key="11">
    <source>
        <dbReference type="Pfam" id="PF01266"/>
    </source>
</evidence>
<keyword evidence="10" id="KW-0732">Signal</keyword>
<comment type="similarity">
    <text evidence="2">Belongs to the DAMOX/DASOX family.</text>
</comment>
<evidence type="ECO:0000256" key="3">
    <source>
        <dbReference type="ARBA" id="ARBA00022630"/>
    </source>
</evidence>
<comment type="catalytic activity">
    <reaction evidence="8">
        <text>a D-alpha-amino acid + O2 + H2O = a 2-oxocarboxylate + H2O2 + NH4(+)</text>
        <dbReference type="Rhea" id="RHEA:21816"/>
        <dbReference type="ChEBI" id="CHEBI:15377"/>
        <dbReference type="ChEBI" id="CHEBI:15379"/>
        <dbReference type="ChEBI" id="CHEBI:16240"/>
        <dbReference type="ChEBI" id="CHEBI:28938"/>
        <dbReference type="ChEBI" id="CHEBI:35179"/>
        <dbReference type="ChEBI" id="CHEBI:59871"/>
        <dbReference type="EC" id="1.4.3.3"/>
    </reaction>
    <physiologicalReaction direction="left-to-right" evidence="8">
        <dbReference type="Rhea" id="RHEA:21817"/>
    </physiologicalReaction>
</comment>
<feature type="domain" description="FAD dependent oxidoreductase" evidence="11">
    <location>
        <begin position="130"/>
        <end position="402"/>
    </location>
</feature>
<dbReference type="GO" id="GO:0019478">
    <property type="term" value="P:D-amino acid catabolic process"/>
    <property type="evidence" value="ECO:0007669"/>
    <property type="project" value="TreeGrafter"/>
</dbReference>
<evidence type="ECO:0000256" key="9">
    <source>
        <dbReference type="SAM" id="MobiDB-lite"/>
    </source>
</evidence>
<feature type="compositionally biased region" description="Polar residues" evidence="9">
    <location>
        <begin position="41"/>
        <end position="51"/>
    </location>
</feature>
<dbReference type="GO" id="GO:0071949">
    <property type="term" value="F:FAD binding"/>
    <property type="evidence" value="ECO:0007669"/>
    <property type="project" value="InterPro"/>
</dbReference>
<dbReference type="GO" id="GO:0005737">
    <property type="term" value="C:cytoplasm"/>
    <property type="evidence" value="ECO:0007669"/>
    <property type="project" value="TreeGrafter"/>
</dbReference>
<dbReference type="EMBL" id="MTZV01000004">
    <property type="protein sequence ID" value="PCE25368.1"/>
    <property type="molecule type" value="Genomic_DNA"/>
</dbReference>
<evidence type="ECO:0000256" key="1">
    <source>
        <dbReference type="ARBA" id="ARBA00001974"/>
    </source>
</evidence>
<evidence type="ECO:0000313" key="13">
    <source>
        <dbReference type="Proteomes" id="UP000218022"/>
    </source>
</evidence>
<comment type="cofactor">
    <cofactor evidence="1">
        <name>FAD</name>
        <dbReference type="ChEBI" id="CHEBI:57692"/>
    </cofactor>
</comment>
<dbReference type="PROSITE" id="PS51257">
    <property type="entry name" value="PROKAR_LIPOPROTEIN"/>
    <property type="match status" value="1"/>
</dbReference>
<reference evidence="12 13" key="1">
    <citation type="submission" date="2017-01" db="EMBL/GenBank/DDBJ databases">
        <title>Whole-Genome Shotgun Sequencing of Two beta-Proteobacterial Species in Search of the Bulgecin Biosynthetic Cluster.</title>
        <authorList>
            <person name="Horsman M.E."/>
            <person name="Marous D.R."/>
            <person name="Li R."/>
            <person name="Oliver R.A."/>
            <person name="Byun B."/>
            <person name="Emrich S.J."/>
            <person name="Boggess B."/>
            <person name="Townsend C.A."/>
            <person name="Mobashery S."/>
        </authorList>
    </citation>
    <scope>NUCLEOTIDE SEQUENCE [LARGE SCALE GENOMIC DNA]</scope>
    <source>
        <strain evidence="12 13">ATCC 31363</strain>
    </source>
</reference>
<evidence type="ECO:0000256" key="4">
    <source>
        <dbReference type="ARBA" id="ARBA00022827"/>
    </source>
</evidence>
<organism evidence="12 13">
    <name type="scientific">Paraburkholderia acidicola</name>
    <dbReference type="NCBI Taxonomy" id="1912599"/>
    <lineage>
        <taxon>Bacteria</taxon>
        <taxon>Pseudomonadati</taxon>
        <taxon>Pseudomonadota</taxon>
        <taxon>Betaproteobacteria</taxon>
        <taxon>Burkholderiales</taxon>
        <taxon>Burkholderiaceae</taxon>
        <taxon>Paraburkholderia</taxon>
    </lineage>
</organism>
<evidence type="ECO:0000313" key="12">
    <source>
        <dbReference type="EMBL" id="PCE25368.1"/>
    </source>
</evidence>
<dbReference type="PANTHER" id="PTHR11530:SF11">
    <property type="entry name" value="D-ASPARTATE OXIDASE"/>
    <property type="match status" value="1"/>
</dbReference>
<dbReference type="PANTHER" id="PTHR11530">
    <property type="entry name" value="D-AMINO ACID OXIDASE"/>
    <property type="match status" value="1"/>
</dbReference>
<keyword evidence="3" id="KW-0285">Flavoprotein</keyword>
<dbReference type="OrthoDB" id="246701at2"/>
<evidence type="ECO:0000256" key="6">
    <source>
        <dbReference type="ARBA" id="ARBA00039101"/>
    </source>
</evidence>
<dbReference type="InterPro" id="IPR006311">
    <property type="entry name" value="TAT_signal"/>
</dbReference>
<keyword evidence="4" id="KW-0274">FAD</keyword>
<dbReference type="SUPFAM" id="SSF51971">
    <property type="entry name" value="Nucleotide-binding domain"/>
    <property type="match status" value="1"/>
</dbReference>
<dbReference type="Gene3D" id="3.40.50.720">
    <property type="entry name" value="NAD(P)-binding Rossmann-like Domain"/>
    <property type="match status" value="2"/>
</dbReference>
<feature type="chain" id="PRO_5013263411" description="D-amino-acid oxidase" evidence="10">
    <location>
        <begin position="24"/>
        <end position="411"/>
    </location>
</feature>
<name>A0A2A4EYA3_9BURK</name>
<dbReference type="InterPro" id="IPR023209">
    <property type="entry name" value="DAO"/>
</dbReference>
<dbReference type="Proteomes" id="UP000218022">
    <property type="component" value="Unassembled WGS sequence"/>
</dbReference>
<dbReference type="Gene3D" id="3.30.9.10">
    <property type="entry name" value="D-Amino Acid Oxidase, subunit A, domain 2"/>
    <property type="match status" value="1"/>
</dbReference>
<feature type="signal peptide" evidence="10">
    <location>
        <begin position="1"/>
        <end position="23"/>
    </location>
</feature>
<evidence type="ECO:0000256" key="8">
    <source>
        <dbReference type="ARBA" id="ARBA00049547"/>
    </source>
</evidence>
<keyword evidence="5" id="KW-0560">Oxidoreductase</keyword>
<evidence type="ECO:0000256" key="5">
    <source>
        <dbReference type="ARBA" id="ARBA00023002"/>
    </source>
</evidence>
<protein>
    <recommendedName>
        <fullName evidence="7">D-amino-acid oxidase</fullName>
        <ecNumber evidence="6">1.4.3.3</ecNumber>
    </recommendedName>
</protein>
<accession>A0A2A4EYA3</accession>